<dbReference type="GO" id="GO:0016740">
    <property type="term" value="F:transferase activity"/>
    <property type="evidence" value="ECO:0007669"/>
    <property type="project" value="UniProtKB-KW"/>
</dbReference>
<feature type="active site" description="Proton donor/acceptor" evidence="6">
    <location>
        <position position="422"/>
    </location>
</feature>
<dbReference type="AlphaFoldDB" id="D4JBW9"/>
<keyword evidence="3 6" id="KW-0133">Cell shape</keyword>
<gene>
    <name evidence="10" type="ORF">CC1_33030</name>
</gene>
<dbReference type="PATRIC" id="fig|717962.3.peg.3176"/>
<dbReference type="Gene3D" id="3.10.20.800">
    <property type="match status" value="1"/>
</dbReference>
<dbReference type="GO" id="GO:0008360">
    <property type="term" value="P:regulation of cell shape"/>
    <property type="evidence" value="ECO:0007669"/>
    <property type="project" value="UniProtKB-UniRule"/>
</dbReference>
<protein>
    <submittedName>
        <fullName evidence="10">Uncharacterized protein conserved in bacteria</fullName>
    </submittedName>
</protein>
<sequence>MKKNNKFRIFGITVVAVAALAAGFGGWYFMAGSNNYKNVFYPGTTLNDMNIEGMSVSELEEQLKESAKDYELVVDFKNEQLTIKGSDIQMAYNEASDLQALKDQQNEHKLKETDQKDLALTVNNLFTYNEERVKQELAQCSAMDTTKMIAPENAQLVYDAGKNAFSLRNGEQGTTLDEGKVTAAVEDAIEENVSKLDVEAKGLYQQPVLSEDSENANKILQQANAYLQVELKYPFKKNGEKKEEVINHEQISQWVYIDEDGTLQIDHDKVQEWVNGISEKYSSKKMNMDFTTTSGSVISLNVPVSGETLDTSALFEDVLQCLTDEVSGEREVPYTESASGIKKNFGGNYVEVDLTNQKLYLYKNSELIMSSNIVSGSVSQTHMTPTGVYQVYSMEKNTVLRGADYASPVSFWMPFNGGVGFHDATWRSSFGGTIYQYNGSHGCINMPYEKAKTLYNNISTGYYVVVYGGVTYVPGQTSGSSSSSSKNTEAETKQETETKKETEKKQETETKATETKAPETSAPETSAPETSAPETNPPETSAPETSAPETSAPETSAPATNPPETSAPATSAPEEAAPAVEAGEASGAMEQ</sequence>
<organism evidence="10 11">
    <name type="scientific">Coprococcus catus GD/7</name>
    <dbReference type="NCBI Taxonomy" id="717962"/>
    <lineage>
        <taxon>Bacteria</taxon>
        <taxon>Bacillati</taxon>
        <taxon>Bacillota</taxon>
        <taxon>Clostridia</taxon>
        <taxon>Lachnospirales</taxon>
        <taxon>Lachnospiraceae</taxon>
        <taxon>Coprococcus</taxon>
    </lineage>
</organism>
<comment type="pathway">
    <text evidence="1 6">Cell wall biogenesis; peptidoglycan biosynthesis.</text>
</comment>
<feature type="compositionally biased region" description="Basic and acidic residues" evidence="7">
    <location>
        <begin position="488"/>
        <end position="517"/>
    </location>
</feature>
<dbReference type="Proteomes" id="UP000008798">
    <property type="component" value="Chromosome"/>
</dbReference>
<dbReference type="STRING" id="717962.CC1_33030"/>
<keyword evidence="5 6" id="KW-0961">Cell wall biogenesis/degradation</keyword>
<dbReference type="InterPro" id="IPR005490">
    <property type="entry name" value="LD_TPept_cat_dom"/>
</dbReference>
<keyword evidence="4 6" id="KW-0573">Peptidoglycan synthesis</keyword>
<evidence type="ECO:0000259" key="9">
    <source>
        <dbReference type="PROSITE" id="PS52029"/>
    </source>
</evidence>
<dbReference type="EMBL" id="FP929038">
    <property type="protein sequence ID" value="CBK81840.1"/>
    <property type="molecule type" value="Genomic_DNA"/>
</dbReference>
<evidence type="ECO:0000256" key="6">
    <source>
        <dbReference type="PROSITE-ProRule" id="PRU01373"/>
    </source>
</evidence>
<evidence type="ECO:0000313" key="10">
    <source>
        <dbReference type="EMBL" id="CBK81840.1"/>
    </source>
</evidence>
<dbReference type="GO" id="GO:0018104">
    <property type="term" value="P:peptidoglycan-protein cross-linking"/>
    <property type="evidence" value="ECO:0007669"/>
    <property type="project" value="TreeGrafter"/>
</dbReference>
<evidence type="ECO:0000256" key="3">
    <source>
        <dbReference type="ARBA" id="ARBA00022960"/>
    </source>
</evidence>
<dbReference type="CDD" id="cd16913">
    <property type="entry name" value="YkuD_like"/>
    <property type="match status" value="1"/>
</dbReference>
<feature type="active site" description="Nucleophile" evidence="6">
    <location>
        <position position="443"/>
    </location>
</feature>
<evidence type="ECO:0000256" key="8">
    <source>
        <dbReference type="SAM" id="Phobius"/>
    </source>
</evidence>
<dbReference type="Gene3D" id="2.40.440.10">
    <property type="entry name" value="L,D-transpeptidase catalytic domain-like"/>
    <property type="match status" value="1"/>
</dbReference>
<reference evidence="10 11" key="1">
    <citation type="submission" date="2010-03" db="EMBL/GenBank/DDBJ databases">
        <title>The genome sequence of Coprococcus catus GD/7.</title>
        <authorList>
            <consortium name="metaHIT consortium -- http://www.metahit.eu/"/>
            <person name="Pajon A."/>
            <person name="Turner K."/>
            <person name="Parkhill J."/>
            <person name="Duncan S."/>
            <person name="Flint H."/>
        </authorList>
    </citation>
    <scope>NUCLEOTIDE SEQUENCE [LARGE SCALE GENOMIC DNA]</scope>
    <source>
        <strain evidence="10 11">GD/7</strain>
    </source>
</reference>
<dbReference type="KEGG" id="cct:CC1_33030"/>
<proteinExistence type="predicted"/>
<dbReference type="SUPFAM" id="SSF141523">
    <property type="entry name" value="L,D-transpeptidase catalytic domain-like"/>
    <property type="match status" value="1"/>
</dbReference>
<accession>D4JBW9</accession>
<dbReference type="PANTHER" id="PTHR30582:SF33">
    <property type="entry name" value="EXPORTED PROTEIN"/>
    <property type="match status" value="1"/>
</dbReference>
<dbReference type="GO" id="GO:0071555">
    <property type="term" value="P:cell wall organization"/>
    <property type="evidence" value="ECO:0007669"/>
    <property type="project" value="UniProtKB-UniRule"/>
</dbReference>
<feature type="transmembrane region" description="Helical" evidence="8">
    <location>
        <begin position="7"/>
        <end position="30"/>
    </location>
</feature>
<dbReference type="RefSeq" id="WP_015515360.1">
    <property type="nucleotide sequence ID" value="NC_021009.1"/>
</dbReference>
<evidence type="ECO:0000256" key="4">
    <source>
        <dbReference type="ARBA" id="ARBA00022984"/>
    </source>
</evidence>
<feature type="domain" description="L,D-TPase catalytic" evidence="9">
    <location>
        <begin position="348"/>
        <end position="467"/>
    </location>
</feature>
<evidence type="ECO:0000256" key="7">
    <source>
        <dbReference type="SAM" id="MobiDB-lite"/>
    </source>
</evidence>
<dbReference type="PANTHER" id="PTHR30582">
    <property type="entry name" value="L,D-TRANSPEPTIDASE"/>
    <property type="match status" value="1"/>
</dbReference>
<dbReference type="SUPFAM" id="SSF143985">
    <property type="entry name" value="L,D-transpeptidase pre-catalytic domain-like"/>
    <property type="match status" value="1"/>
</dbReference>
<dbReference type="PROSITE" id="PS52029">
    <property type="entry name" value="LD_TPASE"/>
    <property type="match status" value="1"/>
</dbReference>
<reference evidence="10 11" key="2">
    <citation type="submission" date="2010-03" db="EMBL/GenBank/DDBJ databases">
        <authorList>
            <person name="Pajon A."/>
        </authorList>
    </citation>
    <scope>NUCLEOTIDE SEQUENCE [LARGE SCALE GENOMIC DNA]</scope>
    <source>
        <strain evidence="10 11">GD/7</strain>
    </source>
</reference>
<dbReference type="Pfam" id="PF03734">
    <property type="entry name" value="YkuD"/>
    <property type="match status" value="1"/>
</dbReference>
<keyword evidence="8" id="KW-0472">Membrane</keyword>
<evidence type="ECO:0000256" key="5">
    <source>
        <dbReference type="ARBA" id="ARBA00023316"/>
    </source>
</evidence>
<dbReference type="InterPro" id="IPR038063">
    <property type="entry name" value="Transpep_catalytic_dom"/>
</dbReference>
<evidence type="ECO:0000256" key="2">
    <source>
        <dbReference type="ARBA" id="ARBA00022679"/>
    </source>
</evidence>
<dbReference type="InterPro" id="IPR038054">
    <property type="entry name" value="LD_TPept-like_central_sf"/>
</dbReference>
<feature type="region of interest" description="Disordered" evidence="7">
    <location>
        <begin position="476"/>
        <end position="591"/>
    </location>
</feature>
<keyword evidence="8" id="KW-1133">Transmembrane helix</keyword>
<dbReference type="GO" id="GO:0005576">
    <property type="term" value="C:extracellular region"/>
    <property type="evidence" value="ECO:0007669"/>
    <property type="project" value="TreeGrafter"/>
</dbReference>
<dbReference type="UniPathway" id="UPA00219"/>
<evidence type="ECO:0000313" key="11">
    <source>
        <dbReference type="Proteomes" id="UP000008798"/>
    </source>
</evidence>
<feature type="compositionally biased region" description="Low complexity" evidence="7">
    <location>
        <begin position="476"/>
        <end position="485"/>
    </location>
</feature>
<keyword evidence="2" id="KW-0808">Transferase</keyword>
<name>D4JBW9_9FIRM</name>
<keyword evidence="8" id="KW-0812">Transmembrane</keyword>
<dbReference type="InterPro" id="IPR050979">
    <property type="entry name" value="LD-transpeptidase"/>
</dbReference>
<feature type="compositionally biased region" description="Low complexity" evidence="7">
    <location>
        <begin position="537"/>
        <end position="591"/>
    </location>
</feature>
<dbReference type="GO" id="GO:0071972">
    <property type="term" value="F:peptidoglycan L,D-transpeptidase activity"/>
    <property type="evidence" value="ECO:0007669"/>
    <property type="project" value="TreeGrafter"/>
</dbReference>
<evidence type="ECO:0000256" key="1">
    <source>
        <dbReference type="ARBA" id="ARBA00004752"/>
    </source>
</evidence>
<dbReference type="HOGENOM" id="CLU_022707_1_0_9"/>